<evidence type="ECO:0000313" key="1">
    <source>
        <dbReference type="EMBL" id="KAK1869479.1"/>
    </source>
</evidence>
<name>A0ACC3CGR0_PYRYE</name>
<dbReference type="Proteomes" id="UP000798662">
    <property type="component" value="Chromosome 3"/>
</dbReference>
<protein>
    <submittedName>
        <fullName evidence="1">Uncharacterized protein</fullName>
    </submittedName>
</protein>
<gene>
    <name evidence="1" type="ORF">I4F81_011955</name>
</gene>
<proteinExistence type="predicted"/>
<evidence type="ECO:0000313" key="2">
    <source>
        <dbReference type="Proteomes" id="UP000798662"/>
    </source>
</evidence>
<comment type="caution">
    <text evidence="1">The sequence shown here is derived from an EMBL/GenBank/DDBJ whole genome shotgun (WGS) entry which is preliminary data.</text>
</comment>
<sequence length="429" mass="46809">MPSVENHALVHRMAATRRGTHRCSRDACKHAGVAKVPVHLLPLWSTTIKAFSIPRLPSLSPRWHRRAGGIALPAPGRRHQFHPSQQAGRSDHRYRWLPAQPEGPPYCRRRHYYSRQPGEPADGAGAAGRAVGGGEHPPTATTRAVAPAAALQLHVCCRLLCARRLPSTPHAGHLPWRPLWGRRLPRVAGPRRWRNGQRRPSMTAGLAGGSCLPSAAAPWRQPEEEGSPRLSAKRPPQGLPPAAAAPQRQPLAQHAAPPAHSPAPPSPPPPPMPPVLHATAATASVPRPQRPRRPFPVRVRPDQTTALGRDEAGQEGKMPPAPEPELPPRPCPCTSPARTPSVAAWGGLGDATTMVSATAASATAMAAAAVCVWQQLEGHHSGRRRRRRPGGCHWRQPPGSYHLRHRRRRQRLVFSRREYRWGVSMRARA</sequence>
<dbReference type="EMBL" id="CM020620">
    <property type="protein sequence ID" value="KAK1869479.1"/>
    <property type="molecule type" value="Genomic_DNA"/>
</dbReference>
<accession>A0ACC3CGR0</accession>
<keyword evidence="2" id="KW-1185">Reference proteome</keyword>
<reference evidence="1" key="1">
    <citation type="submission" date="2019-11" db="EMBL/GenBank/DDBJ databases">
        <title>Nori genome reveals adaptations in red seaweeds to the harsh intertidal environment.</title>
        <authorList>
            <person name="Wang D."/>
            <person name="Mao Y."/>
        </authorList>
    </citation>
    <scope>NUCLEOTIDE SEQUENCE</scope>
    <source>
        <tissue evidence="1">Gametophyte</tissue>
    </source>
</reference>
<organism evidence="1 2">
    <name type="scientific">Pyropia yezoensis</name>
    <name type="common">Susabi-nori</name>
    <name type="synonym">Porphyra yezoensis</name>
    <dbReference type="NCBI Taxonomy" id="2788"/>
    <lineage>
        <taxon>Eukaryota</taxon>
        <taxon>Rhodophyta</taxon>
        <taxon>Bangiophyceae</taxon>
        <taxon>Bangiales</taxon>
        <taxon>Bangiaceae</taxon>
        <taxon>Pyropia</taxon>
    </lineage>
</organism>